<dbReference type="Pfam" id="PF01490">
    <property type="entry name" value="Aa_trans"/>
    <property type="match status" value="1"/>
</dbReference>
<evidence type="ECO:0000256" key="4">
    <source>
        <dbReference type="ARBA" id="ARBA00022970"/>
    </source>
</evidence>
<reference evidence="10 11" key="1">
    <citation type="submission" date="2024-09" db="EMBL/GenBank/DDBJ databases">
        <title>Chromosome-scale assembly of Riccia sorocarpa.</title>
        <authorList>
            <person name="Paukszto L."/>
        </authorList>
    </citation>
    <scope>NUCLEOTIDE SEQUENCE [LARGE SCALE GENOMIC DNA]</scope>
    <source>
        <strain evidence="10">LP-2024</strain>
        <tissue evidence="10">Aerial parts of the thallus</tissue>
    </source>
</reference>
<keyword evidence="11" id="KW-1185">Reference proteome</keyword>
<evidence type="ECO:0000256" key="2">
    <source>
        <dbReference type="ARBA" id="ARBA00022448"/>
    </source>
</evidence>
<evidence type="ECO:0000256" key="7">
    <source>
        <dbReference type="SAM" id="MobiDB-lite"/>
    </source>
</evidence>
<gene>
    <name evidence="10" type="ORF">R1sor_004233</name>
</gene>
<feature type="compositionally biased region" description="Basic and acidic residues" evidence="7">
    <location>
        <begin position="68"/>
        <end position="81"/>
    </location>
</feature>
<dbReference type="PANTHER" id="PTHR48017">
    <property type="entry name" value="OS05G0424000 PROTEIN-RELATED"/>
    <property type="match status" value="1"/>
</dbReference>
<keyword evidence="4" id="KW-0029">Amino-acid transport</keyword>
<feature type="compositionally biased region" description="Polar residues" evidence="7">
    <location>
        <begin position="17"/>
        <end position="32"/>
    </location>
</feature>
<dbReference type="GO" id="GO:0016020">
    <property type="term" value="C:membrane"/>
    <property type="evidence" value="ECO:0007669"/>
    <property type="project" value="UniProtKB-SubCell"/>
</dbReference>
<feature type="domain" description="Amino acid transporter transmembrane" evidence="9">
    <location>
        <begin position="182"/>
        <end position="255"/>
    </location>
</feature>
<comment type="caution">
    <text evidence="10">The sequence shown here is derived from an EMBL/GenBank/DDBJ whole genome shotgun (WGS) entry which is preliminary data.</text>
</comment>
<accession>A0ABD3H5T3</accession>
<evidence type="ECO:0000313" key="10">
    <source>
        <dbReference type="EMBL" id="KAL3686211.1"/>
    </source>
</evidence>
<keyword evidence="5 8" id="KW-1133">Transmembrane helix</keyword>
<feature type="region of interest" description="Disordered" evidence="7">
    <location>
        <begin position="53"/>
        <end position="82"/>
    </location>
</feature>
<dbReference type="EMBL" id="JBJQOH010000006">
    <property type="protein sequence ID" value="KAL3686211.1"/>
    <property type="molecule type" value="Genomic_DNA"/>
</dbReference>
<feature type="transmembrane region" description="Helical" evidence="8">
    <location>
        <begin position="185"/>
        <end position="204"/>
    </location>
</feature>
<keyword evidence="6 8" id="KW-0472">Membrane</keyword>
<evidence type="ECO:0000256" key="3">
    <source>
        <dbReference type="ARBA" id="ARBA00022692"/>
    </source>
</evidence>
<name>A0ABD3H5T3_9MARC</name>
<evidence type="ECO:0000256" key="5">
    <source>
        <dbReference type="ARBA" id="ARBA00022989"/>
    </source>
</evidence>
<dbReference type="Proteomes" id="UP001633002">
    <property type="component" value="Unassembled WGS sequence"/>
</dbReference>
<comment type="subcellular location">
    <subcellularLocation>
        <location evidence="1">Membrane</location>
    </subcellularLocation>
</comment>
<evidence type="ECO:0000313" key="11">
    <source>
        <dbReference type="Proteomes" id="UP001633002"/>
    </source>
</evidence>
<organism evidence="10 11">
    <name type="scientific">Riccia sorocarpa</name>
    <dbReference type="NCBI Taxonomy" id="122646"/>
    <lineage>
        <taxon>Eukaryota</taxon>
        <taxon>Viridiplantae</taxon>
        <taxon>Streptophyta</taxon>
        <taxon>Embryophyta</taxon>
        <taxon>Marchantiophyta</taxon>
        <taxon>Marchantiopsida</taxon>
        <taxon>Marchantiidae</taxon>
        <taxon>Marchantiales</taxon>
        <taxon>Ricciaceae</taxon>
        <taxon>Riccia</taxon>
    </lineage>
</organism>
<feature type="region of interest" description="Disordered" evidence="7">
    <location>
        <begin position="1"/>
        <end position="35"/>
    </location>
</feature>
<feature type="transmembrane region" description="Helical" evidence="8">
    <location>
        <begin position="210"/>
        <end position="233"/>
    </location>
</feature>
<evidence type="ECO:0000259" key="9">
    <source>
        <dbReference type="Pfam" id="PF01490"/>
    </source>
</evidence>
<proteinExistence type="predicted"/>
<keyword evidence="2" id="KW-0813">Transport</keyword>
<evidence type="ECO:0000256" key="1">
    <source>
        <dbReference type="ARBA" id="ARBA00004370"/>
    </source>
</evidence>
<evidence type="ECO:0000256" key="6">
    <source>
        <dbReference type="ARBA" id="ARBA00023136"/>
    </source>
</evidence>
<sequence>MEEEDEGGGKDECVQGHTGSANVRAPVNTNDGVGQVANPSGFRAWNHFLATDRSGGGIGGAESSASRQQKDGGSRKSREEVAQAEEDWAVGITWSMLEQELAFLPTLEDQGNDEDEEVREIYLNFERAASKLGRLRKTGVVIQALESSPSRDRVAAWVQETMVMRAGVSVSQVTALDRNSKHAGFHLTTSIAGPTLLSLPYAFAGLGWEYGPIMVVLGALVTFYAYNLLSVVIEELAARGRRHLRFRDLGEDIIG</sequence>
<evidence type="ECO:0000256" key="8">
    <source>
        <dbReference type="SAM" id="Phobius"/>
    </source>
</evidence>
<dbReference type="AlphaFoldDB" id="A0ABD3H5T3"/>
<dbReference type="InterPro" id="IPR013057">
    <property type="entry name" value="AA_transpt_TM"/>
</dbReference>
<protein>
    <recommendedName>
        <fullName evidence="9">Amino acid transporter transmembrane domain-containing protein</fullName>
    </recommendedName>
</protein>
<keyword evidence="3 8" id="KW-0812">Transmembrane</keyword>
<dbReference type="GO" id="GO:0006865">
    <property type="term" value="P:amino acid transport"/>
    <property type="evidence" value="ECO:0007669"/>
    <property type="project" value="UniProtKB-KW"/>
</dbReference>